<feature type="compositionally biased region" description="Polar residues" evidence="1">
    <location>
        <begin position="1136"/>
        <end position="1155"/>
    </location>
</feature>
<feature type="region of interest" description="Disordered" evidence="1">
    <location>
        <begin position="115"/>
        <end position="162"/>
    </location>
</feature>
<dbReference type="Pfam" id="PF25307">
    <property type="entry name" value="SEA_Gpr126"/>
    <property type="match status" value="1"/>
</dbReference>
<feature type="region of interest" description="Disordered" evidence="1">
    <location>
        <begin position="181"/>
        <end position="229"/>
    </location>
</feature>
<keyword evidence="2" id="KW-0732">Signal</keyword>
<feature type="region of interest" description="Disordered" evidence="1">
    <location>
        <begin position="353"/>
        <end position="373"/>
    </location>
</feature>
<accession>A0ABV0Z1U8</accession>
<protein>
    <recommendedName>
        <fullName evidence="3">Adhesion GPCR Gpr126 SEA domain-containing protein</fullName>
    </recommendedName>
</protein>
<comment type="caution">
    <text evidence="4">The sequence shown here is derived from an EMBL/GenBank/DDBJ whole genome shotgun (WGS) entry which is preliminary data.</text>
</comment>
<evidence type="ECO:0000313" key="4">
    <source>
        <dbReference type="EMBL" id="MEQ2299611.1"/>
    </source>
</evidence>
<dbReference type="EMBL" id="JAHRIP010048278">
    <property type="protein sequence ID" value="MEQ2299611.1"/>
    <property type="molecule type" value="Genomic_DNA"/>
</dbReference>
<feature type="signal peptide" evidence="2">
    <location>
        <begin position="1"/>
        <end position="21"/>
    </location>
</feature>
<feature type="region of interest" description="Disordered" evidence="1">
    <location>
        <begin position="967"/>
        <end position="986"/>
    </location>
</feature>
<feature type="chain" id="PRO_5047182565" description="Adhesion GPCR Gpr126 SEA domain-containing protein" evidence="2">
    <location>
        <begin position="22"/>
        <end position="1382"/>
    </location>
</feature>
<feature type="region of interest" description="Disordered" evidence="1">
    <location>
        <begin position="675"/>
        <end position="694"/>
    </location>
</feature>
<feature type="domain" description="Adhesion GPCR Gpr126 SEA" evidence="3">
    <location>
        <begin position="1226"/>
        <end position="1321"/>
    </location>
</feature>
<evidence type="ECO:0000256" key="2">
    <source>
        <dbReference type="SAM" id="SignalP"/>
    </source>
</evidence>
<reference evidence="4 5" key="1">
    <citation type="submission" date="2021-06" db="EMBL/GenBank/DDBJ databases">
        <authorList>
            <person name="Palmer J.M."/>
        </authorList>
    </citation>
    <scope>NUCLEOTIDE SEQUENCE [LARGE SCALE GENOMIC DNA]</scope>
    <source>
        <strain evidence="4 5">AS_MEX2019</strain>
        <tissue evidence="4">Muscle</tissue>
    </source>
</reference>
<feature type="compositionally biased region" description="Low complexity" evidence="1">
    <location>
        <begin position="115"/>
        <end position="132"/>
    </location>
</feature>
<name>A0ABV0Z1U8_9TELE</name>
<feature type="compositionally biased region" description="Low complexity" evidence="1">
    <location>
        <begin position="190"/>
        <end position="201"/>
    </location>
</feature>
<feature type="compositionally biased region" description="Polar residues" evidence="1">
    <location>
        <begin position="291"/>
        <end position="311"/>
    </location>
</feature>
<evidence type="ECO:0000256" key="1">
    <source>
        <dbReference type="SAM" id="MobiDB-lite"/>
    </source>
</evidence>
<organism evidence="4 5">
    <name type="scientific">Ameca splendens</name>
    <dbReference type="NCBI Taxonomy" id="208324"/>
    <lineage>
        <taxon>Eukaryota</taxon>
        <taxon>Metazoa</taxon>
        <taxon>Chordata</taxon>
        <taxon>Craniata</taxon>
        <taxon>Vertebrata</taxon>
        <taxon>Euteleostomi</taxon>
        <taxon>Actinopterygii</taxon>
        <taxon>Neopterygii</taxon>
        <taxon>Teleostei</taxon>
        <taxon>Neoteleostei</taxon>
        <taxon>Acanthomorphata</taxon>
        <taxon>Ovalentaria</taxon>
        <taxon>Atherinomorphae</taxon>
        <taxon>Cyprinodontiformes</taxon>
        <taxon>Goodeidae</taxon>
        <taxon>Ameca</taxon>
    </lineage>
</organism>
<feature type="compositionally biased region" description="Low complexity" evidence="1">
    <location>
        <begin position="264"/>
        <end position="276"/>
    </location>
</feature>
<feature type="region of interest" description="Disordered" evidence="1">
    <location>
        <begin position="1129"/>
        <end position="1162"/>
    </location>
</feature>
<evidence type="ECO:0000259" key="3">
    <source>
        <dbReference type="Pfam" id="PF25307"/>
    </source>
</evidence>
<proteinExistence type="predicted"/>
<keyword evidence="5" id="KW-1185">Reference proteome</keyword>
<feature type="region of interest" description="Disordered" evidence="1">
    <location>
        <begin position="253"/>
        <end position="311"/>
    </location>
</feature>
<feature type="non-terminal residue" evidence="4">
    <location>
        <position position="1"/>
    </location>
</feature>
<feature type="compositionally biased region" description="Low complexity" evidence="1">
    <location>
        <begin position="16"/>
        <end position="54"/>
    </location>
</feature>
<evidence type="ECO:0000313" key="5">
    <source>
        <dbReference type="Proteomes" id="UP001469553"/>
    </source>
</evidence>
<feature type="region of interest" description="Disordered" evidence="1">
    <location>
        <begin position="1063"/>
        <end position="1087"/>
    </location>
</feature>
<dbReference type="Proteomes" id="UP001469553">
    <property type="component" value="Unassembled WGS sequence"/>
</dbReference>
<dbReference type="InterPro" id="IPR057333">
    <property type="entry name" value="SEA_Gpr126"/>
</dbReference>
<feature type="compositionally biased region" description="Polar residues" evidence="1">
    <location>
        <begin position="975"/>
        <end position="986"/>
    </location>
</feature>
<gene>
    <name evidence="4" type="ORF">AMECASPLE_016964</name>
</gene>
<feature type="non-terminal residue" evidence="4">
    <location>
        <position position="1382"/>
    </location>
</feature>
<feature type="region of interest" description="Disordered" evidence="1">
    <location>
        <begin position="16"/>
        <end position="62"/>
    </location>
</feature>
<sequence>IHHLLHLLCFTQTSSLPPAASSPTTSSTDSTNTSHTTNAISHVPSPVPSASTPTPSMPLTQFINTNTSISSTFSSSSSSASASINTSAATPSSTTAVIASTSRITDAEQTTSITAAASSASTNHAATNSTALAEKRSAKYPSKTPRPKHLAVDHNQSLDDGLTSGRNFGFFQMIRRTKRALYPSPPGGALPPRSLTSSQSSDDSRFPKSQHQPRIIAPAPGPVSPLDPSRPRPLASYWGSMFYHSPKHSLGFISTPLRKRPSGGRRPAATRATPGRVEVHVTKPSAPKTGLRSTARPSSKNTTPMMGNRTHTTSWINVPVSTSKPSSFTHTVTINKIPETSRDSETLLGPQASVLSQDSSPRQHKGEVSSSGLSYRKNNPVAPLWLLLSISGGEFQKRNWTDPLEYSSGSDMFMYELGDMYEYDAVSSQEELPAISISRVSKTLTEDDTKEISLNNRSLIEPKFEEHLVIQPTLSLTKPAISSSTVPSLEVSPKQTVAVSVLRQETNNTPDSSLSVGLIGLINSLYRNKDGYIQTTPSGEIRPSPVFHQTFVSSFSASLHPLSSPPPLLGPNEPPSFSSYTFSPLLQFSASPWVSVTSHPSVSPFLSPSSNLHMGFHTTAAGPSLLSHLLLSDSISESQITPGVGALLPEAFLSIEQQSSNNVYKIRSQSNPLSLSGEVSSDGSVSRNSPPSLNSHVENLSEVYRLYSDGSSPSLSPISFRSDLRDLKDVHSFPEESRLGHLSDNPARLQPERLSASLSSSLSDIFLPAFTQSQIDSPSPRMSMEMSPPSLGNLKHVIGNPALFPAQTSAAGSQIRLSFTRSSMEEPFIQPSAPSLNPLVVPPMKHHRTTRAQPGIPAPQPNNSLWIPNLADIHQPLFPSVSPIPPAVSFPSPTPVAFSRATLATVSMTDTEIDFLSPTAVFLNKHFQTPHRADTQPVERFISLSGKQSSTVSGDDWEAIPSQFSLPARDAESDGGSSHPANSSMTANASRIDSMLNRADVVPKMLPAEEQVSDARVSSTAGSRSDAGTMNGMLEAGTGHLNAASKHIYNPSIMEASQQPTAAVTTTPLLSSDTNPAASRSPTSSSIHAPDQVFMFELKELSVSGNADTAASKNSSKINKDIIQMLKDTHSVPAEVTNSTRAKNASEDPSVSGNSGAAKPSLASDPSLWNHGAFLKPPAAPTSFSSSAAPFGDSSLTTLRPALIVDPCSCKRTFDFLCLCGESSGNNGLFYRVSFMVESELNQQALQQGVAVWLNETFQKWTHSVDVRVQQSEAPNSYTCQVLLMITNESLGKSDVLARLLNNLAGTSLKVQAAYINVHLIENCPEENPLHYLWPETKPRVTQYLPCFPNKDLSAFRTCLINPETFESQWSTANITNCTVTA</sequence>